<dbReference type="PROSITE" id="PS51085">
    <property type="entry name" value="2FE2S_FER_2"/>
    <property type="match status" value="1"/>
</dbReference>
<dbReference type="SUPFAM" id="SSF54292">
    <property type="entry name" value="2Fe-2S ferredoxin-like"/>
    <property type="match status" value="1"/>
</dbReference>
<organism evidence="2">
    <name type="scientific">freshwater metagenome</name>
    <dbReference type="NCBI Taxonomy" id="449393"/>
    <lineage>
        <taxon>unclassified sequences</taxon>
        <taxon>metagenomes</taxon>
        <taxon>ecological metagenomes</taxon>
    </lineage>
</organism>
<dbReference type="GO" id="GO:0051536">
    <property type="term" value="F:iron-sulfur cluster binding"/>
    <property type="evidence" value="ECO:0007669"/>
    <property type="project" value="InterPro"/>
</dbReference>
<evidence type="ECO:0000259" key="1">
    <source>
        <dbReference type="PROSITE" id="PS51085"/>
    </source>
</evidence>
<name>A0A6J6YGD3_9ZZZZ</name>
<dbReference type="AlphaFoldDB" id="A0A6J6YGD3"/>
<dbReference type="InterPro" id="IPR001041">
    <property type="entry name" value="2Fe-2S_ferredoxin-type"/>
</dbReference>
<proteinExistence type="predicted"/>
<dbReference type="CDD" id="cd00207">
    <property type="entry name" value="fer2"/>
    <property type="match status" value="1"/>
</dbReference>
<dbReference type="Gene3D" id="3.10.20.30">
    <property type="match status" value="1"/>
</dbReference>
<evidence type="ECO:0000313" key="2">
    <source>
        <dbReference type="EMBL" id="CAB4806518.1"/>
    </source>
</evidence>
<dbReference type="InterPro" id="IPR012675">
    <property type="entry name" value="Beta-grasp_dom_sf"/>
</dbReference>
<reference evidence="2" key="1">
    <citation type="submission" date="2020-05" db="EMBL/GenBank/DDBJ databases">
        <authorList>
            <person name="Chiriac C."/>
            <person name="Salcher M."/>
            <person name="Ghai R."/>
            <person name="Kavagutti S V."/>
        </authorList>
    </citation>
    <scope>NUCLEOTIDE SEQUENCE</scope>
</reference>
<dbReference type="InterPro" id="IPR036010">
    <property type="entry name" value="2Fe-2S_ferredoxin-like_sf"/>
</dbReference>
<dbReference type="Pfam" id="PF00111">
    <property type="entry name" value="Fer2"/>
    <property type="match status" value="1"/>
</dbReference>
<protein>
    <submittedName>
        <fullName evidence="2">Unannotated protein</fullName>
    </submittedName>
</protein>
<sequence>MGRRFGSGQINTPNQIYLTHLEAFVEIAMPKIRFQTSKKTVEFPDGDDVNILRVSIRGECGVPWRCASGNCGTDRILIKEGSEYLSTPRRRERERLGELIDQGYRLACQTYTKGDVTIEWDPTQKGLDEDSAAGKRLKAFWMQADIPGEE</sequence>
<feature type="domain" description="2Fe-2S ferredoxin-type" evidence="1">
    <location>
        <begin position="30"/>
        <end position="124"/>
    </location>
</feature>
<dbReference type="EMBL" id="CAFAAP010000120">
    <property type="protein sequence ID" value="CAB4806518.1"/>
    <property type="molecule type" value="Genomic_DNA"/>
</dbReference>
<accession>A0A6J6YGD3</accession>
<gene>
    <name evidence="2" type="ORF">UFOPK3026_00846</name>
</gene>